<evidence type="ECO:0000313" key="1">
    <source>
        <dbReference type="EMBL" id="EER17598.1"/>
    </source>
</evidence>
<keyword evidence="2" id="KW-1185">Reference proteome</keyword>
<reference evidence="1 2" key="1">
    <citation type="submission" date="2008-07" db="EMBL/GenBank/DDBJ databases">
        <authorList>
            <person name="El-Sayed N."/>
            <person name="Caler E."/>
            <person name="Inman J."/>
            <person name="Amedeo P."/>
            <person name="Hass B."/>
            <person name="Wortman J."/>
        </authorList>
    </citation>
    <scope>NUCLEOTIDE SEQUENCE [LARGE SCALE GENOMIC DNA]</scope>
    <source>
        <strain evidence="2">ATCC 50983 / TXsc</strain>
    </source>
</reference>
<dbReference type="Proteomes" id="UP000007800">
    <property type="component" value="Unassembled WGS sequence"/>
</dbReference>
<dbReference type="EMBL" id="GG671995">
    <property type="protein sequence ID" value="EER17598.1"/>
    <property type="molecule type" value="Genomic_DNA"/>
</dbReference>
<evidence type="ECO:0000313" key="2">
    <source>
        <dbReference type="Proteomes" id="UP000007800"/>
    </source>
</evidence>
<accession>C5KCJ9</accession>
<proteinExistence type="predicted"/>
<organism evidence="2">
    <name type="scientific">Perkinsus marinus (strain ATCC 50983 / TXsc)</name>
    <dbReference type="NCBI Taxonomy" id="423536"/>
    <lineage>
        <taxon>Eukaryota</taxon>
        <taxon>Sar</taxon>
        <taxon>Alveolata</taxon>
        <taxon>Perkinsozoa</taxon>
        <taxon>Perkinsea</taxon>
        <taxon>Perkinsida</taxon>
        <taxon>Perkinsidae</taxon>
        <taxon>Perkinsus</taxon>
    </lineage>
</organism>
<dbReference type="RefSeq" id="XP_002785802.1">
    <property type="nucleotide sequence ID" value="XM_002785756.1"/>
</dbReference>
<protein>
    <submittedName>
        <fullName evidence="1">Uncharacterized protein</fullName>
    </submittedName>
</protein>
<dbReference type="InParanoid" id="C5KCJ9"/>
<name>C5KCJ9_PERM5</name>
<gene>
    <name evidence="1" type="ORF">Pmar_PMAR023515</name>
</gene>
<sequence>MVLTMILHFDENDGGHKESPPQDKAADALTDLCSGIVIKGERLTKSHLAKATSTRDYPYTLWTIGDDRGTFTKHTCERVRSSPRRNKELQYEVLTRCDGLPTTLYFPDEEAAVDFAVQWGHLEAYEVDATVLREGRVAKNPFSRFALFKKKLTAAHVNFGKNWKAVKRYLKIGSKTYAYCEQVTSGPTSYSDNWKLRVTCTKENSKMTKTFDIEFLSKDSAMSFATIWGGYTTEVPMSARMIRGSNIKAAELLVSPSTGRARKRILRLQDNKARICRAVSDVIYKGDAADVVVVCDKQLHTIPFDAYQRAERFAAVWGGFKKVDEDVVGKCSKMEIAGQADTIARATSDVVSLGRKIASGRLETSEGLMLRCARVNEPVSYEGGIDKYVVKTKCQDRTTRIICDDEDAAWRFSAQWSHFRAGVSTNLGLVSASTRVDLHHNGKHFLFTLTAANVESHVSSSSVRMRWLGLRYAGTSTKDDRDLSRKWFVCSKVKTIKETDNGEFHVVTTCGLSLRNRIPSPEDSNDEVEVVFAKREQAQEFASQWGQYNPMNAHDVGVIYSAEPMAGVVAAGFYRDTFSGKLSGRVLTTRDAAFECGAVSAMEQQIDGDVHLRTECSGERKTTEKLSSADTTLVLKRAETAVKWAVRWGDIAKSEIYMSSDMVSDSTASVQDQVTGTVNVAKLVYASTGALQTRVIEVLCGSTIVRVTFPSQELGIAFARYFGGMHNANIESDAEFIGSCPSAVIGTGGVHDLKHARLRKETGTGEVVKAGASTRINCDGLQQNPRVGSDGVEISINCYEETSGTPKKLELLCDTPSDAVSVCKGPLFEKQDAVVEVSSRVRSACDVVTISGQSSPMRLTSASIQDSAVVVDIAGADKSNTRRVSCTHFFGSPEVTDHQTLVLHAQCGEEVLNFECKDTAAALQLAASGQIDQPAIALQQGVINSCAEVRQEGISNAFSLSKATYRPSFAKSSGYSLMSGSGQDLKRWLTVTLRNDDEPSYEDSNYLLSCGAVSSMPEPYSALDRNADKYKVSVECDNAEGISGNTKVEVNPEASDTVAESDPQVLCDDSQSAVQLSTMWGSLESTQMASIELTSLHTQLKAAWLDAAKVDSNKVHMFVANPDGEHEEGSILQIGSSSYKCDPKAPHRVYFKQFFYYVTMRCNELSADKMTLGDSHKVTLIASSEEGALTMARAFAKLPVDKVWIDHTLYFADEEGDATLGDTQAALTEAYIKVFPREYVLDFSGAFQCSCNEVSQAPRHTAGDKYKVMLTCGKRDGDTEPEQKEQVVTIAFSTSSKAIGFSNAFGGLLYHEVEIDPTIIRTVDYISSTPEQYMGRGEIYPLKRATVRFDLDGHVTSRRIEFLRADQFHGSDNGKRTYHPVKFDCDEKLLQDRKADQSGRIVAATLTATCVETYSGFHQQRVDRAKVLMSFRRSPDAAEAFMSWWRGNFRTVDTQVS</sequence>
<dbReference type="GeneID" id="9087317"/>